<keyword evidence="4" id="KW-1185">Reference proteome</keyword>
<feature type="transmembrane region" description="Helical" evidence="1">
    <location>
        <begin position="62"/>
        <end position="80"/>
    </location>
</feature>
<dbReference type="GO" id="GO:0080120">
    <property type="term" value="P:CAAX-box protein maturation"/>
    <property type="evidence" value="ECO:0007669"/>
    <property type="project" value="UniProtKB-ARBA"/>
</dbReference>
<dbReference type="AlphaFoldDB" id="A0A7S9DUY7"/>
<proteinExistence type="predicted"/>
<evidence type="ECO:0000313" key="4">
    <source>
        <dbReference type="Proteomes" id="UP000595095"/>
    </source>
</evidence>
<feature type="transmembrane region" description="Helical" evidence="1">
    <location>
        <begin position="86"/>
        <end position="102"/>
    </location>
</feature>
<keyword evidence="3" id="KW-0482">Metalloprotease</keyword>
<accession>A0A7S9DUY7</accession>
<dbReference type="GO" id="GO:0008237">
    <property type="term" value="F:metallopeptidase activity"/>
    <property type="evidence" value="ECO:0007669"/>
    <property type="project" value="UniProtKB-KW"/>
</dbReference>
<keyword evidence="1" id="KW-0812">Transmembrane</keyword>
<feature type="transmembrane region" description="Helical" evidence="1">
    <location>
        <begin position="28"/>
        <end position="50"/>
    </location>
</feature>
<dbReference type="GO" id="GO:0006508">
    <property type="term" value="P:proteolysis"/>
    <property type="evidence" value="ECO:0007669"/>
    <property type="project" value="UniProtKB-KW"/>
</dbReference>
<keyword evidence="1" id="KW-0472">Membrane</keyword>
<dbReference type="Proteomes" id="UP000595095">
    <property type="component" value="Chromosome"/>
</dbReference>
<dbReference type="Pfam" id="PF02517">
    <property type="entry name" value="Rce1-like"/>
    <property type="match status" value="1"/>
</dbReference>
<protein>
    <submittedName>
        <fullName evidence="3">CPBP family intramembrane metalloprotease</fullName>
    </submittedName>
</protein>
<sequence length="131" mass="14849">MKAAFFDFFNIPKPEFTEILADNLSSSAVAAFFTISATCVIGPIFEEIVFRGILYKRIVQSRVGPLGAIVLPSIIFSLAHLQYSEPLIFIFIFISGCLLSWIRHITGNLWYSIALHCFWNSLVFIDIAYFD</sequence>
<dbReference type="InterPro" id="IPR003675">
    <property type="entry name" value="Rce1/LyrA-like_dom"/>
</dbReference>
<keyword evidence="3" id="KW-0645">Protease</keyword>
<evidence type="ECO:0000256" key="1">
    <source>
        <dbReference type="SAM" id="Phobius"/>
    </source>
</evidence>
<feature type="domain" description="CAAX prenyl protease 2/Lysostaphin resistance protein A-like" evidence="2">
    <location>
        <begin position="31"/>
        <end position="121"/>
    </location>
</feature>
<dbReference type="InterPro" id="IPR052710">
    <property type="entry name" value="CAAX_protease"/>
</dbReference>
<evidence type="ECO:0000313" key="3">
    <source>
        <dbReference type="EMBL" id="QPG04452.1"/>
    </source>
</evidence>
<dbReference type="KEGG" id="smaa:IT774_09300"/>
<name>A0A7S9DUY7_9ALTE</name>
<dbReference type="PANTHER" id="PTHR36435">
    <property type="entry name" value="SLR1288 PROTEIN"/>
    <property type="match status" value="1"/>
</dbReference>
<feature type="transmembrane region" description="Helical" evidence="1">
    <location>
        <begin position="109"/>
        <end position="130"/>
    </location>
</feature>
<evidence type="ECO:0000259" key="2">
    <source>
        <dbReference type="Pfam" id="PF02517"/>
    </source>
</evidence>
<reference evidence="3 4" key="1">
    <citation type="submission" date="2020-11" db="EMBL/GenBank/DDBJ databases">
        <title>Complete genome sequence for Salinimonas sp. strain G2-b.</title>
        <authorList>
            <person name="Park S.-J."/>
        </authorList>
    </citation>
    <scope>NUCLEOTIDE SEQUENCE [LARGE SCALE GENOMIC DNA]</scope>
    <source>
        <strain evidence="3 4">G2-b</strain>
    </source>
</reference>
<dbReference type="GO" id="GO:0004175">
    <property type="term" value="F:endopeptidase activity"/>
    <property type="evidence" value="ECO:0007669"/>
    <property type="project" value="UniProtKB-ARBA"/>
</dbReference>
<dbReference type="PANTHER" id="PTHR36435:SF1">
    <property type="entry name" value="CAAX AMINO TERMINAL PROTEASE FAMILY PROTEIN"/>
    <property type="match status" value="1"/>
</dbReference>
<dbReference type="EMBL" id="CP064795">
    <property type="protein sequence ID" value="QPG04452.1"/>
    <property type="molecule type" value="Genomic_DNA"/>
</dbReference>
<organism evidence="3 4">
    <name type="scientific">Salinimonas marina</name>
    <dbReference type="NCBI Taxonomy" id="2785918"/>
    <lineage>
        <taxon>Bacteria</taxon>
        <taxon>Pseudomonadati</taxon>
        <taxon>Pseudomonadota</taxon>
        <taxon>Gammaproteobacteria</taxon>
        <taxon>Alteromonadales</taxon>
        <taxon>Alteromonadaceae</taxon>
        <taxon>Alteromonas/Salinimonas group</taxon>
        <taxon>Salinimonas</taxon>
    </lineage>
</organism>
<keyword evidence="3" id="KW-0378">Hydrolase</keyword>
<dbReference type="RefSeq" id="WP_195809548.1">
    <property type="nucleotide sequence ID" value="NZ_CP064795.1"/>
</dbReference>
<gene>
    <name evidence="3" type="ORF">IT774_09300</name>
</gene>
<keyword evidence="1" id="KW-1133">Transmembrane helix</keyword>